<sequence length="74" mass="7503">MNKSISHAIALTLSGASPALAAPGITEGFGGVFTWIFCGYCAIIVVAQACAAISSLMGQARKQPDQEAADSSQT</sequence>
<dbReference type="EMBL" id="DSOV01000062">
    <property type="protein sequence ID" value="HEN43463.1"/>
    <property type="molecule type" value="Genomic_DNA"/>
</dbReference>
<name>A0A831U3D8_GEOME</name>
<keyword evidence="1" id="KW-0472">Membrane</keyword>
<accession>A0A831U3D8</accession>
<organism evidence="3">
    <name type="scientific">Geobacter metallireducens</name>
    <dbReference type="NCBI Taxonomy" id="28232"/>
    <lineage>
        <taxon>Bacteria</taxon>
        <taxon>Pseudomonadati</taxon>
        <taxon>Thermodesulfobacteriota</taxon>
        <taxon>Desulfuromonadia</taxon>
        <taxon>Geobacterales</taxon>
        <taxon>Geobacteraceae</taxon>
        <taxon>Geobacter</taxon>
    </lineage>
</organism>
<protein>
    <submittedName>
        <fullName evidence="3">Uncharacterized protein</fullName>
    </submittedName>
</protein>
<comment type="caution">
    <text evidence="3">The sequence shown here is derived from an EMBL/GenBank/DDBJ whole genome shotgun (WGS) entry which is preliminary data.</text>
</comment>
<evidence type="ECO:0000256" key="1">
    <source>
        <dbReference type="SAM" id="Phobius"/>
    </source>
</evidence>
<gene>
    <name evidence="3" type="ORF">ENQ87_14025</name>
</gene>
<evidence type="ECO:0000313" key="3">
    <source>
        <dbReference type="EMBL" id="HEN43463.1"/>
    </source>
</evidence>
<feature type="transmembrane region" description="Helical" evidence="1">
    <location>
        <begin position="31"/>
        <end position="53"/>
    </location>
</feature>
<keyword evidence="1" id="KW-1133">Transmembrane helix</keyword>
<reference evidence="3" key="1">
    <citation type="journal article" date="2020" name="mSystems">
        <title>Genome- and Community-Level Interaction Insights into Carbon Utilization and Element Cycling Functions of Hydrothermarchaeota in Hydrothermal Sediment.</title>
        <authorList>
            <person name="Zhou Z."/>
            <person name="Liu Y."/>
            <person name="Xu W."/>
            <person name="Pan J."/>
            <person name="Luo Z.H."/>
            <person name="Li M."/>
        </authorList>
    </citation>
    <scope>NUCLEOTIDE SEQUENCE [LARGE SCALE GENOMIC DNA]</scope>
    <source>
        <strain evidence="3">SpSt-349</strain>
    </source>
</reference>
<feature type="signal peptide" evidence="2">
    <location>
        <begin position="1"/>
        <end position="21"/>
    </location>
</feature>
<evidence type="ECO:0000256" key="2">
    <source>
        <dbReference type="SAM" id="SignalP"/>
    </source>
</evidence>
<keyword evidence="2" id="KW-0732">Signal</keyword>
<keyword evidence="1" id="KW-0812">Transmembrane</keyword>
<feature type="chain" id="PRO_5032590832" evidence="2">
    <location>
        <begin position="22"/>
        <end position="74"/>
    </location>
</feature>
<dbReference type="AlphaFoldDB" id="A0A831U3D8"/>
<proteinExistence type="predicted"/>